<evidence type="ECO:0000259" key="3">
    <source>
        <dbReference type="PROSITE" id="PS50919"/>
    </source>
</evidence>
<accession>A0A9W4SI06</accession>
<dbReference type="OrthoDB" id="2324354at2759"/>
<dbReference type="InterPro" id="IPR016093">
    <property type="entry name" value="MIR_motif"/>
</dbReference>
<dbReference type="Pfam" id="PF13385">
    <property type="entry name" value="Laminin_G_3"/>
    <property type="match status" value="1"/>
</dbReference>
<evidence type="ECO:0000256" key="2">
    <source>
        <dbReference type="ARBA" id="ARBA00022737"/>
    </source>
</evidence>
<keyword evidence="1" id="KW-0732">Signal</keyword>
<dbReference type="Gene3D" id="2.80.10.50">
    <property type="match status" value="1"/>
</dbReference>
<keyword evidence="5" id="KW-1185">Reference proteome</keyword>
<comment type="caution">
    <text evidence="4">The sequence shown here is derived from an EMBL/GenBank/DDBJ whole genome shotgun (WGS) entry which is preliminary data.</text>
</comment>
<dbReference type="InterPro" id="IPR036300">
    <property type="entry name" value="MIR_dom_sf"/>
</dbReference>
<keyword evidence="2" id="KW-0677">Repeat</keyword>
<sequence length="307" mass="34990">MSEISSGQPPFAGLEFLPKKSTLHARFTGNWTNNAGIYELDDGLLLDRWYHLAYTLSDSEKRLDVYIDGEWVGFYCIQNVKTEKVVFNDGPLYIGRSFDNGFNGEICNVRYFNWRLCAEEVKQDYFDKQIVYGSKVTLFHVPTSKYLSKSSNMETSRAVGINREDDFKNCIFTVIEAYGTNVNTGNPLPFNTTFGFKHQATGGILHSHATIYGVTPVSKHQEVLVWYGRDNNDDWIIRRYNPNASKEVSDYLMSSELISISHKLSDKLALYSHPILLEDGTQEVSCHGNGNDENIKWCIELIDDSKL</sequence>
<gene>
    <name evidence="4" type="ORF">FWILDA_LOCUS4585</name>
</gene>
<organism evidence="4 5">
    <name type="scientific">Funneliformis geosporum</name>
    <dbReference type="NCBI Taxonomy" id="1117311"/>
    <lineage>
        <taxon>Eukaryota</taxon>
        <taxon>Fungi</taxon>
        <taxon>Fungi incertae sedis</taxon>
        <taxon>Mucoromycota</taxon>
        <taxon>Glomeromycotina</taxon>
        <taxon>Glomeromycetes</taxon>
        <taxon>Glomerales</taxon>
        <taxon>Glomeraceae</taxon>
        <taxon>Funneliformis</taxon>
    </lineage>
</organism>
<dbReference type="SMART" id="SM00472">
    <property type="entry name" value="MIR"/>
    <property type="match status" value="3"/>
</dbReference>
<dbReference type="EMBL" id="CAMKVN010000700">
    <property type="protein sequence ID" value="CAI2170442.1"/>
    <property type="molecule type" value="Genomic_DNA"/>
</dbReference>
<name>A0A9W4SI06_9GLOM</name>
<dbReference type="PROSITE" id="PS50919">
    <property type="entry name" value="MIR"/>
    <property type="match status" value="1"/>
</dbReference>
<feature type="domain" description="MIR" evidence="3">
    <location>
        <begin position="185"/>
        <end position="240"/>
    </location>
</feature>
<protein>
    <submittedName>
        <fullName evidence="4">5135_t:CDS:1</fullName>
    </submittedName>
</protein>
<dbReference type="PANTHER" id="PTHR46809">
    <property type="entry name" value="STROMAL CELL-DERIVED FACTOR 2-LIKE PROTEIN"/>
    <property type="match status" value="1"/>
</dbReference>
<proteinExistence type="predicted"/>
<dbReference type="SUPFAM" id="SSF49899">
    <property type="entry name" value="Concanavalin A-like lectins/glucanases"/>
    <property type="match status" value="1"/>
</dbReference>
<dbReference type="AlphaFoldDB" id="A0A9W4SI06"/>
<dbReference type="SUPFAM" id="SSF82109">
    <property type="entry name" value="MIR domain"/>
    <property type="match status" value="2"/>
</dbReference>
<dbReference type="PANTHER" id="PTHR46809:SF2">
    <property type="entry name" value="GH21273P"/>
    <property type="match status" value="1"/>
</dbReference>
<evidence type="ECO:0000313" key="5">
    <source>
        <dbReference type="Proteomes" id="UP001153678"/>
    </source>
</evidence>
<reference evidence="4" key="1">
    <citation type="submission" date="2022-08" db="EMBL/GenBank/DDBJ databases">
        <authorList>
            <person name="Kallberg Y."/>
            <person name="Tangrot J."/>
            <person name="Rosling A."/>
        </authorList>
    </citation>
    <scope>NUCLEOTIDE SEQUENCE</scope>
    <source>
        <strain evidence="4">Wild A</strain>
    </source>
</reference>
<dbReference type="InterPro" id="IPR013320">
    <property type="entry name" value="ConA-like_dom_sf"/>
</dbReference>
<dbReference type="Proteomes" id="UP001153678">
    <property type="component" value="Unassembled WGS sequence"/>
</dbReference>
<evidence type="ECO:0000313" key="4">
    <source>
        <dbReference type="EMBL" id="CAI2170442.1"/>
    </source>
</evidence>
<evidence type="ECO:0000256" key="1">
    <source>
        <dbReference type="ARBA" id="ARBA00022729"/>
    </source>
</evidence>
<dbReference type="Gene3D" id="2.60.120.200">
    <property type="match status" value="1"/>
</dbReference>